<comment type="subcellular location">
    <subcellularLocation>
        <location evidence="1">Cell envelope</location>
    </subcellularLocation>
</comment>
<evidence type="ECO:0000256" key="1">
    <source>
        <dbReference type="ARBA" id="ARBA00004196"/>
    </source>
</evidence>
<sequence>MDHEPEAGPLQQAWGAAVSAEVLREVLGPPRHALPVPTAEDRTVWAIDGGRMHRATVADLLERAREDRGQDWPSVPARGYSRYVRDGDRIQHESRIAARQHRLSRASIAAAVTLDPEWIDEVADGVLTLCEQSSWCWPAHDDAYARRGYVLPVVDDPYLDLGAGEVAAQLAWVDHLLGSQLDEHVPGLRSRLRVEVHHRVITPFLQRRDWHWLGLDGPVHNWNPWIHQNVLTAAAALIKDDELRARVLATAITGLDRFVDAIPADGAIDEGFDYWWNGACRVFEGLAVLSSATGGRLEARQIPSLRATVGFPYALYLGGDGCFSFSDCRPRLGEQLPWHLLSRWAREVGDERSGRFALSRRPQQGPIVSEQEGLGRLLLGLTDQLWSQGPAEPPVAPRSHYLASTQVLIAHDQRGELSLAAKGGHNGENHNHNDVGSICVALRGRPVLVDPGRATYTAETFGPQRYELWNIRSDWHNVPEICGYVQEPGAEYRSEVGVELDGPEVTFDAELSRAYPRAAATRWRRRAVLSRTGGLIEVRDSWTGGPHAVQSPHRLHWILAGEAEHREEGSVSVTTESGTIHLAWDPRVATGTLEERVLEDDYQRAAWGERLTRLTLAVDREHVRQGSLTLRIRPGAH</sequence>
<dbReference type="Gene3D" id="1.50.10.100">
    <property type="entry name" value="Chondroitin AC/alginate lyase"/>
    <property type="match status" value="1"/>
</dbReference>
<organism evidence="3 4">
    <name type="scientific">Bogoriella caseilytica</name>
    <dbReference type="NCBI Taxonomy" id="56055"/>
    <lineage>
        <taxon>Bacteria</taxon>
        <taxon>Bacillati</taxon>
        <taxon>Actinomycetota</taxon>
        <taxon>Actinomycetes</taxon>
        <taxon>Micrococcales</taxon>
        <taxon>Bogoriellaceae</taxon>
        <taxon>Bogoriella</taxon>
    </lineage>
</organism>
<dbReference type="EMBL" id="RKHK01000001">
    <property type="protein sequence ID" value="ROR72643.1"/>
    <property type="molecule type" value="Genomic_DNA"/>
</dbReference>
<name>A0A3N2BBK8_9MICO</name>
<reference evidence="3 4" key="1">
    <citation type="submission" date="2018-11" db="EMBL/GenBank/DDBJ databases">
        <title>Sequencing the genomes of 1000 actinobacteria strains.</title>
        <authorList>
            <person name="Klenk H.-P."/>
        </authorList>
    </citation>
    <scope>NUCLEOTIDE SEQUENCE [LARGE SCALE GENOMIC DNA]</scope>
    <source>
        <strain evidence="3 4">DSM 11294</strain>
    </source>
</reference>
<feature type="domain" description="Heparinase II/III-like C-terminal" evidence="2">
    <location>
        <begin position="415"/>
        <end position="602"/>
    </location>
</feature>
<dbReference type="GO" id="GO:0016829">
    <property type="term" value="F:lyase activity"/>
    <property type="evidence" value="ECO:0007669"/>
    <property type="project" value="InterPro"/>
</dbReference>
<keyword evidence="4" id="KW-1185">Reference proteome</keyword>
<evidence type="ECO:0000313" key="3">
    <source>
        <dbReference type="EMBL" id="ROR72643.1"/>
    </source>
</evidence>
<evidence type="ECO:0000259" key="2">
    <source>
        <dbReference type="Pfam" id="PF07940"/>
    </source>
</evidence>
<dbReference type="Proteomes" id="UP000280668">
    <property type="component" value="Unassembled WGS sequence"/>
</dbReference>
<dbReference type="Pfam" id="PF07940">
    <property type="entry name" value="Hepar_II_III_C"/>
    <property type="match status" value="1"/>
</dbReference>
<dbReference type="InterPro" id="IPR008929">
    <property type="entry name" value="Chondroitin_lyas"/>
</dbReference>
<dbReference type="SUPFAM" id="SSF48230">
    <property type="entry name" value="Chondroitin AC/alginate lyase"/>
    <property type="match status" value="1"/>
</dbReference>
<comment type="caution">
    <text evidence="3">The sequence shown here is derived from an EMBL/GenBank/DDBJ whole genome shotgun (WGS) entry which is preliminary data.</text>
</comment>
<gene>
    <name evidence="3" type="ORF">EDD31_1001</name>
</gene>
<dbReference type="RefSeq" id="WP_170163191.1">
    <property type="nucleotide sequence ID" value="NZ_RKHK01000001.1"/>
</dbReference>
<dbReference type="InterPro" id="IPR012480">
    <property type="entry name" value="Hepar_II_III_C"/>
</dbReference>
<evidence type="ECO:0000313" key="4">
    <source>
        <dbReference type="Proteomes" id="UP000280668"/>
    </source>
</evidence>
<proteinExistence type="predicted"/>
<dbReference type="GO" id="GO:0030313">
    <property type="term" value="C:cell envelope"/>
    <property type="evidence" value="ECO:0007669"/>
    <property type="project" value="UniProtKB-SubCell"/>
</dbReference>
<accession>A0A3N2BBK8</accession>
<protein>
    <submittedName>
        <fullName evidence="3">Heparinase II/III-like protein</fullName>
    </submittedName>
</protein>
<dbReference type="Gene3D" id="2.70.98.70">
    <property type="match status" value="1"/>
</dbReference>
<dbReference type="AlphaFoldDB" id="A0A3N2BBK8"/>